<dbReference type="GO" id="GO:0032968">
    <property type="term" value="P:positive regulation of transcription elongation by RNA polymerase II"/>
    <property type="evidence" value="ECO:0007669"/>
    <property type="project" value="EnsemblFungi"/>
</dbReference>
<dbReference type="KEGG" id="kng:KNAG_0C02320"/>
<keyword evidence="4" id="KW-1185">Reference proteome</keyword>
<dbReference type="Proteomes" id="UP000006310">
    <property type="component" value="Chromosome 3"/>
</dbReference>
<dbReference type="PANTHER" id="PTHR20903:SF0">
    <property type="entry name" value="PREFOLDIN SUBUNIT 1"/>
    <property type="match status" value="1"/>
</dbReference>
<dbReference type="SUPFAM" id="SSF46579">
    <property type="entry name" value="Prefoldin"/>
    <property type="match status" value="1"/>
</dbReference>
<dbReference type="Gene3D" id="1.10.287.370">
    <property type="match status" value="1"/>
</dbReference>
<keyword evidence="2" id="KW-0143">Chaperone</keyword>
<dbReference type="GO" id="GO:0051082">
    <property type="term" value="F:unfolded protein binding"/>
    <property type="evidence" value="ECO:0007669"/>
    <property type="project" value="EnsemblFungi"/>
</dbReference>
<name>J7RII9_HUIN7</name>
<dbReference type="STRING" id="1071383.J7RII9"/>
<dbReference type="eggNOG" id="ENOG502S3UF">
    <property type="taxonomic scope" value="Eukaryota"/>
</dbReference>
<evidence type="ECO:0000313" key="4">
    <source>
        <dbReference type="Proteomes" id="UP000006310"/>
    </source>
</evidence>
<sequence>MTTPQLMQEMTASLRSYKVQLDTVNQQLFHIERQDKLAAVTAKELNSYPTDHVWRSCGRAFILQEKDKYVADLSSGEAALKEQMKNLKIKQNYLETSVEKTVGNLKKVLGKNGE</sequence>
<dbReference type="GO" id="GO:0005737">
    <property type="term" value="C:cytoplasm"/>
    <property type="evidence" value="ECO:0007669"/>
    <property type="project" value="TreeGrafter"/>
</dbReference>
<dbReference type="OrthoDB" id="2015447at2759"/>
<accession>J7RII9</accession>
<dbReference type="RefSeq" id="XP_022463589.1">
    <property type="nucleotide sequence ID" value="XM_022606944.1"/>
</dbReference>
<dbReference type="AlphaFoldDB" id="J7RII9"/>
<dbReference type="InterPro" id="IPR009053">
    <property type="entry name" value="Prefoldin"/>
</dbReference>
<dbReference type="GO" id="GO:0016272">
    <property type="term" value="C:prefoldin complex"/>
    <property type="evidence" value="ECO:0007669"/>
    <property type="project" value="EnsemblFungi"/>
</dbReference>
<dbReference type="Pfam" id="PF01920">
    <property type="entry name" value="Prefoldin_2"/>
    <property type="match status" value="1"/>
</dbReference>
<gene>
    <name evidence="3" type="primary">KNAG0C02320</name>
    <name evidence="3" type="ordered locus">KNAG_0C02320</name>
</gene>
<dbReference type="InterPro" id="IPR002777">
    <property type="entry name" value="PFD_beta-like"/>
</dbReference>
<evidence type="ECO:0000256" key="1">
    <source>
        <dbReference type="ARBA" id="ARBA00008045"/>
    </source>
</evidence>
<dbReference type="PANTHER" id="PTHR20903">
    <property type="entry name" value="PREFOLDIN SUBUNIT 1-RELATED"/>
    <property type="match status" value="1"/>
</dbReference>
<protein>
    <recommendedName>
        <fullName evidence="5">Prefoldin subunit 1</fullName>
    </recommendedName>
</protein>
<reference evidence="4" key="2">
    <citation type="submission" date="2012-08" db="EMBL/GenBank/DDBJ databases">
        <title>Genome sequence of Kazachstania naganishii.</title>
        <authorList>
            <person name="Gordon J.L."/>
            <person name="Armisen D."/>
            <person name="Proux-Wera E."/>
            <person name="OhEigeartaigh S.S."/>
            <person name="Byrne K.P."/>
            <person name="Wolfe K.H."/>
        </authorList>
    </citation>
    <scope>NUCLEOTIDE SEQUENCE [LARGE SCALE GENOMIC DNA]</scope>
    <source>
        <strain evidence="4">ATCC MYA-139 / BCRC 22969 / CBS 8797 / CCRC 22969 / KCTC 17520 / NBRC 10181 / NCYC 3082</strain>
    </source>
</reference>
<proteinExistence type="inferred from homology"/>
<dbReference type="GO" id="GO:0044183">
    <property type="term" value="F:protein folding chaperone"/>
    <property type="evidence" value="ECO:0007669"/>
    <property type="project" value="TreeGrafter"/>
</dbReference>
<dbReference type="OMA" id="WRSCGKM"/>
<comment type="similarity">
    <text evidence="1">Belongs to the prefoldin subunit beta family.</text>
</comment>
<dbReference type="GO" id="GO:0007010">
    <property type="term" value="P:cytoskeleton organization"/>
    <property type="evidence" value="ECO:0007669"/>
    <property type="project" value="EnsemblFungi"/>
</dbReference>
<evidence type="ECO:0008006" key="5">
    <source>
        <dbReference type="Google" id="ProtNLM"/>
    </source>
</evidence>
<evidence type="ECO:0000313" key="3">
    <source>
        <dbReference type="EMBL" id="CCK69343.1"/>
    </source>
</evidence>
<dbReference type="EMBL" id="HE978316">
    <property type="protein sequence ID" value="CCK69343.1"/>
    <property type="molecule type" value="Genomic_DNA"/>
</dbReference>
<reference evidence="3 4" key="1">
    <citation type="journal article" date="2011" name="Proc. Natl. Acad. Sci. U.S.A.">
        <title>Evolutionary erosion of yeast sex chromosomes by mating-type switching accidents.</title>
        <authorList>
            <person name="Gordon J.L."/>
            <person name="Armisen D."/>
            <person name="Proux-Wera E."/>
            <person name="Oheigeartaigh S.S."/>
            <person name="Byrne K.P."/>
            <person name="Wolfe K.H."/>
        </authorList>
    </citation>
    <scope>NUCLEOTIDE SEQUENCE [LARGE SCALE GENOMIC DNA]</scope>
    <source>
        <strain evidence="4">ATCC MYA-139 / BCRC 22969 / CBS 8797 / CCRC 22969 / KCTC 17520 / NBRC 10181 / NCYC 3082</strain>
    </source>
</reference>
<dbReference type="HOGENOM" id="CLU_122140_1_1_1"/>
<dbReference type="GeneID" id="34525023"/>
<evidence type="ECO:0000256" key="2">
    <source>
        <dbReference type="ARBA" id="ARBA00023186"/>
    </source>
</evidence>
<organism evidence="3 4">
    <name type="scientific">Huiozyma naganishii (strain ATCC MYA-139 / BCRC 22969 / CBS 8797 / KCTC 17520 / NBRC 10181 / NCYC 3082 / Yp74L-3)</name>
    <name type="common">Yeast</name>
    <name type="synonym">Kazachstania naganishii</name>
    <dbReference type="NCBI Taxonomy" id="1071383"/>
    <lineage>
        <taxon>Eukaryota</taxon>
        <taxon>Fungi</taxon>
        <taxon>Dikarya</taxon>
        <taxon>Ascomycota</taxon>
        <taxon>Saccharomycotina</taxon>
        <taxon>Saccharomycetes</taxon>
        <taxon>Saccharomycetales</taxon>
        <taxon>Saccharomycetaceae</taxon>
        <taxon>Huiozyma</taxon>
    </lineage>
</organism>